<comment type="subcellular location">
    <subcellularLocation>
        <location evidence="1">Membrane</location>
        <topology evidence="1">Multi-pass membrane protein</topology>
    </subcellularLocation>
</comment>
<evidence type="ECO:0000313" key="9">
    <source>
        <dbReference type="Proteomes" id="UP000007129"/>
    </source>
</evidence>
<feature type="transmembrane region" description="Helical" evidence="7">
    <location>
        <begin position="440"/>
        <end position="460"/>
    </location>
</feature>
<dbReference type="PANTHER" id="PTHR23502">
    <property type="entry name" value="MAJOR FACILITATOR SUPERFAMILY"/>
    <property type="match status" value="1"/>
</dbReference>
<comment type="similarity">
    <text evidence="2">Belongs to the major facilitator superfamily.</text>
</comment>
<dbReference type="InParanoid" id="K2RIQ1"/>
<feature type="transmembrane region" description="Helical" evidence="7">
    <location>
        <begin position="546"/>
        <end position="568"/>
    </location>
</feature>
<dbReference type="EMBL" id="AHHD01000426">
    <property type="protein sequence ID" value="EKG12772.1"/>
    <property type="molecule type" value="Genomic_DNA"/>
</dbReference>
<dbReference type="SUPFAM" id="SSF103473">
    <property type="entry name" value="MFS general substrate transporter"/>
    <property type="match status" value="1"/>
</dbReference>
<feature type="transmembrane region" description="Helical" evidence="7">
    <location>
        <begin position="402"/>
        <end position="428"/>
    </location>
</feature>
<evidence type="ECO:0000256" key="1">
    <source>
        <dbReference type="ARBA" id="ARBA00004141"/>
    </source>
</evidence>
<dbReference type="InterPro" id="IPR036259">
    <property type="entry name" value="MFS_trans_sf"/>
</dbReference>
<evidence type="ECO:0000256" key="6">
    <source>
        <dbReference type="SAM" id="MobiDB-lite"/>
    </source>
</evidence>
<dbReference type="Gene3D" id="1.20.1250.20">
    <property type="entry name" value="MFS general substrate transporter like domains"/>
    <property type="match status" value="1"/>
</dbReference>
<sequence>MMSQVRPSSSSSGSSTNTHAALPADGSTEKSVAGTLPGDEEKQHLGLDAGEDATRTRTFEPIRGEDDAIEARNSRPQSRSLHTVQSHRSYAAGDGYTRWDEEEEPAASSQAFEVTWDSLPDSHASQAVRNPRLMSTARRWLIIVIVSASSLCVTCASSIYTSTYGQLTSEFHSSRIVATLGLSLFVAGLGCGPMILSPLSEFYGRRPIYIVSYSFFFIWLIPCAVAQNMATILVARFLDGLAGSAFLSVAGGTVGDCFARHELSAPMMIYTASPFIGTQPAHRRGSHGGVHGGVEMDVFFANAPNHQARSRSLGRRIHQPVHQLRWTFYVMLIWAGVQLAGIVFLVPETYHPVLLRRKAQKLREETGNEAWTAPIERMDKSVSQTLLWSCVRPFQLLVFEPMCLNLCILSSILLGILYLFFGAFPLVFQNNHGFSLSQTGLAFLGLFVGMILGISTDPLWRKNYARLVQRREAQGGEPGGSEPEYRLPPTILGAVIVPIAMFGFGWTTYSSVHWIVPIIFSTLFGIGVICVYSGVFTFLVDCYPLYAASALAANSFARSSFAAAFPLFGVQMYNSLGYQWATSLLAFLALAMAPFPYFFYRYGKRLRGKSRFASA</sequence>
<feature type="transmembrane region" description="Helical" evidence="7">
    <location>
        <begin position="208"/>
        <end position="238"/>
    </location>
</feature>
<feature type="compositionally biased region" description="Polar residues" evidence="6">
    <location>
        <begin position="74"/>
        <end position="87"/>
    </location>
</feature>
<feature type="transmembrane region" description="Helical" evidence="7">
    <location>
        <begin position="580"/>
        <end position="600"/>
    </location>
</feature>
<dbReference type="HOGENOM" id="CLU_008455_11_5_1"/>
<dbReference type="STRING" id="1126212.K2RIQ1"/>
<feature type="compositionally biased region" description="Basic and acidic residues" evidence="6">
    <location>
        <begin position="52"/>
        <end position="73"/>
    </location>
</feature>
<feature type="transmembrane region" description="Helical" evidence="7">
    <location>
        <begin position="140"/>
        <end position="161"/>
    </location>
</feature>
<dbReference type="OrthoDB" id="3561359at2759"/>
<dbReference type="GO" id="GO:0005886">
    <property type="term" value="C:plasma membrane"/>
    <property type="evidence" value="ECO:0007669"/>
    <property type="project" value="TreeGrafter"/>
</dbReference>
<keyword evidence="3 7" id="KW-0812">Transmembrane</keyword>
<dbReference type="FunFam" id="1.20.1250.20:FF:000082">
    <property type="entry name" value="MFS multidrug transporter, putative"/>
    <property type="match status" value="1"/>
</dbReference>
<gene>
    <name evidence="8" type="ORF">MPH_10015</name>
</gene>
<dbReference type="Proteomes" id="UP000007129">
    <property type="component" value="Unassembled WGS sequence"/>
</dbReference>
<feature type="transmembrane region" description="Helical" evidence="7">
    <location>
        <begin position="515"/>
        <end position="539"/>
    </location>
</feature>
<evidence type="ECO:0000256" key="3">
    <source>
        <dbReference type="ARBA" id="ARBA00022692"/>
    </source>
</evidence>
<feature type="region of interest" description="Disordered" evidence="6">
    <location>
        <begin position="1"/>
        <end position="87"/>
    </location>
</feature>
<dbReference type="GO" id="GO:0022857">
    <property type="term" value="F:transmembrane transporter activity"/>
    <property type="evidence" value="ECO:0007669"/>
    <property type="project" value="InterPro"/>
</dbReference>
<comment type="caution">
    <text evidence="8">The sequence shown here is derived from an EMBL/GenBank/DDBJ whole genome shotgun (WGS) entry which is preliminary data.</text>
</comment>
<dbReference type="VEuPathDB" id="FungiDB:MPH_10015"/>
<feature type="transmembrane region" description="Helical" evidence="7">
    <location>
        <begin position="326"/>
        <end position="347"/>
    </location>
</feature>
<proteinExistence type="inferred from homology"/>
<dbReference type="Pfam" id="PF07690">
    <property type="entry name" value="MFS_1"/>
    <property type="match status" value="2"/>
</dbReference>
<evidence type="ECO:0000256" key="5">
    <source>
        <dbReference type="ARBA" id="ARBA00023136"/>
    </source>
</evidence>
<evidence type="ECO:0000256" key="2">
    <source>
        <dbReference type="ARBA" id="ARBA00008335"/>
    </source>
</evidence>
<reference evidence="8 9" key="1">
    <citation type="journal article" date="2012" name="BMC Genomics">
        <title>Tools to kill: Genome of one of the most destructive plant pathogenic fungi Macrophomina phaseolina.</title>
        <authorList>
            <person name="Islam M.S."/>
            <person name="Haque M.S."/>
            <person name="Islam M.M."/>
            <person name="Emdad E.M."/>
            <person name="Halim A."/>
            <person name="Hossen Q.M.M."/>
            <person name="Hossain M.Z."/>
            <person name="Ahmed B."/>
            <person name="Rahim S."/>
            <person name="Rahman M.S."/>
            <person name="Alam M.M."/>
            <person name="Hou S."/>
            <person name="Wan X."/>
            <person name="Saito J.A."/>
            <person name="Alam M."/>
        </authorList>
    </citation>
    <scope>NUCLEOTIDE SEQUENCE [LARGE SCALE GENOMIC DNA]</scope>
    <source>
        <strain evidence="8 9">MS6</strain>
    </source>
</reference>
<dbReference type="eggNOG" id="KOG0255">
    <property type="taxonomic scope" value="Eukaryota"/>
</dbReference>
<accession>K2RIQ1</accession>
<name>K2RIQ1_MACPH</name>
<evidence type="ECO:0000313" key="8">
    <source>
        <dbReference type="EMBL" id="EKG12772.1"/>
    </source>
</evidence>
<dbReference type="CDD" id="cd17323">
    <property type="entry name" value="MFS_Tpo1_MDR_like"/>
    <property type="match status" value="1"/>
</dbReference>
<feature type="transmembrane region" description="Helical" evidence="7">
    <location>
        <begin position="491"/>
        <end position="509"/>
    </location>
</feature>
<evidence type="ECO:0000256" key="7">
    <source>
        <dbReference type="SAM" id="Phobius"/>
    </source>
</evidence>
<keyword evidence="5 7" id="KW-0472">Membrane</keyword>
<dbReference type="FunCoup" id="K2RIQ1">
    <property type="interactions" value="21"/>
</dbReference>
<feature type="transmembrane region" description="Helical" evidence="7">
    <location>
        <begin position="176"/>
        <end position="196"/>
    </location>
</feature>
<keyword evidence="4 7" id="KW-1133">Transmembrane helix</keyword>
<organism evidence="8 9">
    <name type="scientific">Macrophomina phaseolina (strain MS6)</name>
    <name type="common">Charcoal rot fungus</name>
    <dbReference type="NCBI Taxonomy" id="1126212"/>
    <lineage>
        <taxon>Eukaryota</taxon>
        <taxon>Fungi</taxon>
        <taxon>Dikarya</taxon>
        <taxon>Ascomycota</taxon>
        <taxon>Pezizomycotina</taxon>
        <taxon>Dothideomycetes</taxon>
        <taxon>Dothideomycetes incertae sedis</taxon>
        <taxon>Botryosphaeriales</taxon>
        <taxon>Botryosphaeriaceae</taxon>
        <taxon>Macrophomina</taxon>
    </lineage>
</organism>
<evidence type="ECO:0000256" key="4">
    <source>
        <dbReference type="ARBA" id="ARBA00022989"/>
    </source>
</evidence>
<dbReference type="InterPro" id="IPR011701">
    <property type="entry name" value="MFS"/>
</dbReference>
<protein>
    <submittedName>
        <fullName evidence="8">Major facilitator superfamily</fullName>
    </submittedName>
</protein>
<dbReference type="AlphaFoldDB" id="K2RIQ1"/>
<dbReference type="PANTHER" id="PTHR23502:SF7">
    <property type="entry name" value="DRUG_PROTON ANTIPORTER YHK8-RELATED"/>
    <property type="match status" value="1"/>
</dbReference>